<evidence type="ECO:0000313" key="9">
    <source>
        <dbReference type="EMBL" id="TEB13661.1"/>
    </source>
</evidence>
<accession>A0A4Y7RXL8</accession>
<feature type="transmembrane region" description="Helical" evidence="8">
    <location>
        <begin position="368"/>
        <end position="387"/>
    </location>
</feature>
<dbReference type="OrthoDB" id="9761056at2"/>
<feature type="transmembrane region" description="Helical" evidence="8">
    <location>
        <begin position="235"/>
        <end position="255"/>
    </location>
</feature>
<protein>
    <recommendedName>
        <fullName evidence="8">L-lactate permease</fullName>
    </recommendedName>
</protein>
<comment type="similarity">
    <text evidence="2 8">Belongs to the lactate permease family.</text>
</comment>
<feature type="transmembrane region" description="Helical" evidence="8">
    <location>
        <begin position="179"/>
        <end position="199"/>
    </location>
</feature>
<dbReference type="InterPro" id="IPR003804">
    <property type="entry name" value="Lactate_perm"/>
</dbReference>
<evidence type="ECO:0000256" key="2">
    <source>
        <dbReference type="ARBA" id="ARBA00010100"/>
    </source>
</evidence>
<sequence>MALSIILTLLPIALIVVLMTWRRMAADVSGTAGWILALVIAVIFFNTSLEVGLRASLAGIISSFPVSLMVLTSILQITFMESTGAIKRIVVFVKTLAPADKAVQIMLLNVGAGTLLVSIGATPVSILPPILAALGYSTFVAVALPAIGFDALCTFALLGAPLVAFSDLTGTPLIESAQVFAKFLPIISPLIGFGMLWIVGKYKLMREGFVPCLLAGLTNGGMAVAMSYTPFLKNGVVLTGVVSGFVTILVMLLYLKLLGRPVIDRTILTKEDLSVEKGMSLSKALSPWLILIAALFFINYFPPLKDLLFTRYAMPVYVIPGQKIVTRMIWNAYTWVLISTIVAALWLRPSGDMVKFTLGKWLKRALRPTFSAAIFFAIAFVMNNSGLQNLGGGVYKIVDQNSNMIWVLAHASALAFGSAYPFISSFLGLFGGFVTGSEASTIAMFTKYHILTSQMLKVNALVVTAVTAIGGGLASVISPAKLQNAAATIDALGIESEVIKTAFIISIIMTFVAGIIAVLFAQII</sequence>
<keyword evidence="5 8" id="KW-0812">Transmembrane</keyword>
<dbReference type="EMBL" id="QFFZ01000001">
    <property type="protein sequence ID" value="TEB13661.1"/>
    <property type="molecule type" value="Genomic_DNA"/>
</dbReference>
<evidence type="ECO:0000256" key="5">
    <source>
        <dbReference type="ARBA" id="ARBA00022692"/>
    </source>
</evidence>
<proteinExistence type="inferred from homology"/>
<gene>
    <name evidence="9" type="primary">lldP</name>
    <name evidence="9" type="ORF">Pmgp_00061</name>
</gene>
<dbReference type="GO" id="GO:0015129">
    <property type="term" value="F:lactate transmembrane transporter activity"/>
    <property type="evidence" value="ECO:0007669"/>
    <property type="project" value="UniProtKB-UniRule"/>
</dbReference>
<dbReference type="Pfam" id="PF02652">
    <property type="entry name" value="Lactate_perm"/>
    <property type="match status" value="1"/>
</dbReference>
<evidence type="ECO:0000256" key="1">
    <source>
        <dbReference type="ARBA" id="ARBA00004651"/>
    </source>
</evidence>
<evidence type="ECO:0000256" key="3">
    <source>
        <dbReference type="ARBA" id="ARBA00022448"/>
    </source>
</evidence>
<feature type="transmembrane region" description="Helical" evidence="8">
    <location>
        <begin position="139"/>
        <end position="159"/>
    </location>
</feature>
<evidence type="ECO:0000313" key="10">
    <source>
        <dbReference type="Proteomes" id="UP000297597"/>
    </source>
</evidence>
<keyword evidence="7 8" id="KW-0472">Membrane</keyword>
<keyword evidence="6 8" id="KW-1133">Transmembrane helix</keyword>
<dbReference type="GO" id="GO:0015295">
    <property type="term" value="F:solute:proton symporter activity"/>
    <property type="evidence" value="ECO:0007669"/>
    <property type="project" value="TreeGrafter"/>
</dbReference>
<feature type="transmembrane region" description="Helical" evidence="8">
    <location>
        <begin position="456"/>
        <end position="478"/>
    </location>
</feature>
<feature type="transmembrane region" description="Helical" evidence="8">
    <location>
        <begin position="35"/>
        <end position="53"/>
    </location>
</feature>
<dbReference type="PANTHER" id="PTHR30003:SF2">
    <property type="entry name" value="L-LACTATE PERMEASE"/>
    <property type="match status" value="1"/>
</dbReference>
<feature type="transmembrane region" description="Helical" evidence="8">
    <location>
        <begin position="284"/>
        <end position="302"/>
    </location>
</feature>
<evidence type="ECO:0000256" key="8">
    <source>
        <dbReference type="RuleBase" id="RU365092"/>
    </source>
</evidence>
<dbReference type="Proteomes" id="UP000297597">
    <property type="component" value="Unassembled WGS sequence"/>
</dbReference>
<name>A0A4Y7RXL8_9FIRM</name>
<feature type="transmembrane region" description="Helical" evidence="8">
    <location>
        <begin position="328"/>
        <end position="347"/>
    </location>
</feature>
<keyword evidence="4 8" id="KW-1003">Cell membrane</keyword>
<feature type="transmembrane region" description="Helical" evidence="8">
    <location>
        <begin position="105"/>
        <end position="127"/>
    </location>
</feature>
<feature type="transmembrane region" description="Helical" evidence="8">
    <location>
        <begin position="407"/>
        <end position="435"/>
    </location>
</feature>
<comment type="caution">
    <text evidence="9">The sequence shown here is derived from an EMBL/GenBank/DDBJ whole genome shotgun (WGS) entry which is preliminary data.</text>
</comment>
<feature type="transmembrane region" description="Helical" evidence="8">
    <location>
        <begin position="60"/>
        <end position="79"/>
    </location>
</feature>
<keyword evidence="10" id="KW-1185">Reference proteome</keyword>
<evidence type="ECO:0000256" key="6">
    <source>
        <dbReference type="ARBA" id="ARBA00022989"/>
    </source>
</evidence>
<organism evidence="9 10">
    <name type="scientific">Pelotomaculum propionicicum</name>
    <dbReference type="NCBI Taxonomy" id="258475"/>
    <lineage>
        <taxon>Bacteria</taxon>
        <taxon>Bacillati</taxon>
        <taxon>Bacillota</taxon>
        <taxon>Clostridia</taxon>
        <taxon>Eubacteriales</taxon>
        <taxon>Desulfotomaculaceae</taxon>
        <taxon>Pelotomaculum</taxon>
    </lineage>
</organism>
<dbReference type="RefSeq" id="WP_134211976.1">
    <property type="nucleotide sequence ID" value="NZ_QFFZ01000001.1"/>
</dbReference>
<evidence type="ECO:0000256" key="4">
    <source>
        <dbReference type="ARBA" id="ARBA00022475"/>
    </source>
</evidence>
<keyword evidence="3 8" id="KW-0813">Transport</keyword>
<feature type="transmembrane region" description="Helical" evidence="8">
    <location>
        <begin position="208"/>
        <end position="229"/>
    </location>
</feature>
<dbReference type="GO" id="GO:0005886">
    <property type="term" value="C:plasma membrane"/>
    <property type="evidence" value="ECO:0007669"/>
    <property type="project" value="UniProtKB-SubCell"/>
</dbReference>
<comment type="subcellular location">
    <subcellularLocation>
        <location evidence="1 8">Cell membrane</location>
        <topology evidence="1 8">Multi-pass membrane protein</topology>
    </subcellularLocation>
</comment>
<dbReference type="PANTHER" id="PTHR30003">
    <property type="entry name" value="L-LACTATE PERMEASE"/>
    <property type="match status" value="1"/>
</dbReference>
<reference evidence="9 10" key="1">
    <citation type="journal article" date="2018" name="Environ. Microbiol.">
        <title>Novel energy conservation strategies and behaviour of Pelotomaculum schinkii driving syntrophic propionate catabolism.</title>
        <authorList>
            <person name="Hidalgo-Ahumada C.A.P."/>
            <person name="Nobu M.K."/>
            <person name="Narihiro T."/>
            <person name="Tamaki H."/>
            <person name="Liu W.T."/>
            <person name="Kamagata Y."/>
            <person name="Stams A.J.M."/>
            <person name="Imachi H."/>
            <person name="Sousa D.Z."/>
        </authorList>
    </citation>
    <scope>NUCLEOTIDE SEQUENCE [LARGE SCALE GENOMIC DNA]</scope>
    <source>
        <strain evidence="9 10">MGP</strain>
    </source>
</reference>
<comment type="function">
    <text evidence="8">Uptake of L-lactate across the membrane. Can also transport D-lactate and glycolate.</text>
</comment>
<dbReference type="AlphaFoldDB" id="A0A4Y7RXL8"/>
<evidence type="ECO:0000256" key="7">
    <source>
        <dbReference type="ARBA" id="ARBA00023136"/>
    </source>
</evidence>
<feature type="transmembrane region" description="Helical" evidence="8">
    <location>
        <begin position="498"/>
        <end position="521"/>
    </location>
</feature>